<feature type="site" description="Transition state stabilizer" evidence="9">
    <location>
        <position position="182"/>
    </location>
</feature>
<name>A0A2U2BER6_ALCFA</name>
<keyword evidence="8 9" id="KW-0460">Magnesium</keyword>
<evidence type="ECO:0000256" key="9">
    <source>
        <dbReference type="HAMAP-Rule" id="MF_00020"/>
    </source>
</evidence>
<sequence>MSEQILVINAGSSSLKFHMYKVQPGDQLDFEFGGQVSGIGSSQPAFKVKDAQGQSMIKQDLDGEQAKDLHTAQALVARWLLEHVDGRPIAVGHRIVHGGARYDSSVPLTPQVLEYLDSLSPLAPLHQQNNLAPVRVIFEHYPEIFQVACLDTAFHQGHAPHLQHFALPGRFFEQGVRRYGFHGLSYHYISQHLRREMPELADGRVVVAHLGSGASACALKEGRSVHTTMGFTALDGLPMGTRPGRLDAGVVLWMLEQGMEHDEIQSVLYTQSGLKGLSGDQADMRALEASDDPRAKLAVEYFCYHTAENLAGLCVALKGLDTLVFTAGIGEHSPSIRAGIARHLEWMGVEIDPARNQAGETVISTDSSPVRVLVIPTNEELIIAEQSLALVRAKQQARD</sequence>
<dbReference type="PANTHER" id="PTHR21060:SF21">
    <property type="entry name" value="ACETATE KINASE"/>
    <property type="match status" value="1"/>
</dbReference>
<dbReference type="PROSITE" id="PS01076">
    <property type="entry name" value="ACETATE_KINASE_2"/>
    <property type="match status" value="1"/>
</dbReference>
<feature type="active site" description="Proton donor/acceptor" evidence="9">
    <location>
        <position position="151"/>
    </location>
</feature>
<gene>
    <name evidence="9" type="primary">ackA</name>
    <name evidence="11" type="ORF">DF183_19440</name>
</gene>
<feature type="binding site" evidence="9">
    <location>
        <begin position="283"/>
        <end position="285"/>
    </location>
    <ligand>
        <name>ATP</name>
        <dbReference type="ChEBI" id="CHEBI:30616"/>
    </ligand>
</feature>
<dbReference type="InterPro" id="IPR004372">
    <property type="entry name" value="Ac/propionate_kinase"/>
</dbReference>
<reference evidence="11 12" key="2">
    <citation type="submission" date="2018-05" db="EMBL/GenBank/DDBJ databases">
        <authorList>
            <person name="Lanie J.A."/>
            <person name="Ng W.-L."/>
            <person name="Kazmierczak K.M."/>
            <person name="Andrzejewski T.M."/>
            <person name="Davidsen T.M."/>
            <person name="Wayne K.J."/>
            <person name="Tettelin H."/>
            <person name="Glass J.I."/>
            <person name="Rusch D."/>
            <person name="Podicherti R."/>
            <person name="Tsui H.-C.T."/>
            <person name="Winkler M.E."/>
        </authorList>
    </citation>
    <scope>NUCLEOTIDE SEQUENCE [LARGE SCALE GENOMIC DNA]</scope>
    <source>
        <strain evidence="11 12">YBY</strain>
    </source>
</reference>
<feature type="binding site" evidence="9">
    <location>
        <position position="94"/>
    </location>
    <ligand>
        <name>substrate</name>
    </ligand>
</feature>
<dbReference type="HAMAP" id="MF_00020">
    <property type="entry name" value="Acetate_kinase"/>
    <property type="match status" value="1"/>
</dbReference>
<keyword evidence="3 9" id="KW-0808">Transferase</keyword>
<comment type="function">
    <text evidence="9">Catalyzes the formation of acetyl phosphate from acetate and ATP. Can also catalyze the reverse reaction.</text>
</comment>
<comment type="catalytic activity">
    <reaction evidence="9">
        <text>acetate + ATP = acetyl phosphate + ADP</text>
        <dbReference type="Rhea" id="RHEA:11352"/>
        <dbReference type="ChEBI" id="CHEBI:22191"/>
        <dbReference type="ChEBI" id="CHEBI:30089"/>
        <dbReference type="ChEBI" id="CHEBI:30616"/>
        <dbReference type="ChEBI" id="CHEBI:456216"/>
        <dbReference type="EC" id="2.7.2.1"/>
    </reaction>
</comment>
<evidence type="ECO:0000256" key="3">
    <source>
        <dbReference type="ARBA" id="ARBA00022679"/>
    </source>
</evidence>
<proteinExistence type="inferred from homology"/>
<dbReference type="GO" id="GO:0005829">
    <property type="term" value="C:cytosol"/>
    <property type="evidence" value="ECO:0007669"/>
    <property type="project" value="TreeGrafter"/>
</dbReference>
<keyword evidence="2 9" id="KW-0963">Cytoplasm</keyword>
<evidence type="ECO:0000313" key="11">
    <source>
        <dbReference type="EMBL" id="PWE12504.1"/>
    </source>
</evidence>
<dbReference type="Gene3D" id="3.30.420.40">
    <property type="match status" value="2"/>
</dbReference>
<evidence type="ECO:0000256" key="8">
    <source>
        <dbReference type="ARBA" id="ARBA00022842"/>
    </source>
</evidence>
<dbReference type="AlphaFoldDB" id="A0A2U2BER6"/>
<evidence type="ECO:0000256" key="5">
    <source>
        <dbReference type="ARBA" id="ARBA00022741"/>
    </source>
</evidence>
<comment type="pathway">
    <text evidence="9">Metabolic intermediate biosynthesis; acetyl-CoA biosynthesis; acetyl-CoA from acetate: step 1/2.</text>
</comment>
<evidence type="ECO:0000256" key="4">
    <source>
        <dbReference type="ARBA" id="ARBA00022723"/>
    </source>
</evidence>
<protein>
    <recommendedName>
        <fullName evidence="9">Acetate kinase</fullName>
        <ecNumber evidence="9">2.7.2.1</ecNumber>
    </recommendedName>
    <alternativeName>
        <fullName evidence="9">Acetokinase</fullName>
    </alternativeName>
</protein>
<accession>A0A2U2BER6</accession>
<comment type="cofactor">
    <cofactor evidence="9">
        <name>Mg(2+)</name>
        <dbReference type="ChEBI" id="CHEBI:18420"/>
    </cofactor>
    <cofactor evidence="9">
        <name>Mn(2+)</name>
        <dbReference type="ChEBI" id="CHEBI:29035"/>
    </cofactor>
    <text evidence="9">Mg(2+). Can also accept Mn(2+).</text>
</comment>
<dbReference type="EMBL" id="QEXO01000006">
    <property type="protein sequence ID" value="PWE12504.1"/>
    <property type="molecule type" value="Genomic_DNA"/>
</dbReference>
<feature type="binding site" evidence="9">
    <location>
        <begin position="328"/>
        <end position="332"/>
    </location>
    <ligand>
        <name>ATP</name>
        <dbReference type="ChEBI" id="CHEBI:30616"/>
    </ligand>
</feature>
<evidence type="ECO:0000313" key="12">
    <source>
        <dbReference type="Proteomes" id="UP000245216"/>
    </source>
</evidence>
<keyword evidence="4 9" id="KW-0479">Metal-binding</keyword>
<dbReference type="GO" id="GO:0006085">
    <property type="term" value="P:acetyl-CoA biosynthetic process"/>
    <property type="evidence" value="ECO:0007669"/>
    <property type="project" value="UniProtKB-UniRule"/>
</dbReference>
<dbReference type="InterPro" id="IPR023865">
    <property type="entry name" value="Aliphatic_acid_kinase_CS"/>
</dbReference>
<dbReference type="GO" id="GO:0008776">
    <property type="term" value="F:acetate kinase activity"/>
    <property type="evidence" value="ECO:0007669"/>
    <property type="project" value="UniProtKB-UniRule"/>
</dbReference>
<dbReference type="GO" id="GO:0005524">
    <property type="term" value="F:ATP binding"/>
    <property type="evidence" value="ECO:0007669"/>
    <property type="project" value="UniProtKB-KW"/>
</dbReference>
<feature type="binding site" evidence="9">
    <location>
        <begin position="209"/>
        <end position="213"/>
    </location>
    <ligand>
        <name>ATP</name>
        <dbReference type="ChEBI" id="CHEBI:30616"/>
    </ligand>
</feature>
<dbReference type="SUPFAM" id="SSF53067">
    <property type="entry name" value="Actin-like ATPase domain"/>
    <property type="match status" value="2"/>
</dbReference>
<dbReference type="PIRSF" id="PIRSF000722">
    <property type="entry name" value="Acetate_prop_kin"/>
    <property type="match status" value="1"/>
</dbReference>
<organism evidence="11 12">
    <name type="scientific">Alcaligenes faecalis</name>
    <dbReference type="NCBI Taxonomy" id="511"/>
    <lineage>
        <taxon>Bacteria</taxon>
        <taxon>Pseudomonadati</taxon>
        <taxon>Pseudomonadota</taxon>
        <taxon>Betaproteobacteria</taxon>
        <taxon>Burkholderiales</taxon>
        <taxon>Alcaligenaceae</taxon>
        <taxon>Alcaligenes</taxon>
    </lineage>
</organism>
<feature type="site" description="Transition state stabilizer" evidence="9">
    <location>
        <position position="242"/>
    </location>
</feature>
<dbReference type="PANTHER" id="PTHR21060">
    <property type="entry name" value="ACETATE KINASE"/>
    <property type="match status" value="1"/>
</dbReference>
<dbReference type="GO" id="GO:0000287">
    <property type="term" value="F:magnesium ion binding"/>
    <property type="evidence" value="ECO:0007669"/>
    <property type="project" value="UniProtKB-UniRule"/>
</dbReference>
<dbReference type="UniPathway" id="UPA00340">
    <property type="reaction ID" value="UER00458"/>
</dbReference>
<dbReference type="PROSITE" id="PS01075">
    <property type="entry name" value="ACETATE_KINASE_1"/>
    <property type="match status" value="1"/>
</dbReference>
<evidence type="ECO:0000256" key="2">
    <source>
        <dbReference type="ARBA" id="ARBA00022490"/>
    </source>
</evidence>
<dbReference type="PRINTS" id="PR00471">
    <property type="entry name" value="ACETATEKNASE"/>
</dbReference>
<dbReference type="RefSeq" id="WP_109089943.1">
    <property type="nucleotide sequence ID" value="NZ_QEXO01000006.1"/>
</dbReference>
<reference evidence="11 12" key="1">
    <citation type="submission" date="2018-05" db="EMBL/GenBank/DDBJ databases">
        <title>Genome Sequence of an Efficient Indole-Degrading Bacterium, Alcaligenes sp.YBY.</title>
        <authorList>
            <person name="Yang B."/>
        </authorList>
    </citation>
    <scope>NUCLEOTIDE SEQUENCE [LARGE SCALE GENOMIC DNA]</scope>
    <source>
        <strain evidence="11 12">YBY</strain>
    </source>
</reference>
<evidence type="ECO:0000256" key="6">
    <source>
        <dbReference type="ARBA" id="ARBA00022777"/>
    </source>
</evidence>
<dbReference type="NCBIfam" id="TIGR00016">
    <property type="entry name" value="ackA"/>
    <property type="match status" value="1"/>
</dbReference>
<dbReference type="InterPro" id="IPR000890">
    <property type="entry name" value="Aliphatic_acid_kin_short-chain"/>
</dbReference>
<evidence type="ECO:0000256" key="10">
    <source>
        <dbReference type="RuleBase" id="RU003835"/>
    </source>
</evidence>
<keyword evidence="5 9" id="KW-0547">Nucleotide-binding</keyword>
<dbReference type="Proteomes" id="UP000245216">
    <property type="component" value="Unassembled WGS sequence"/>
</dbReference>
<evidence type="ECO:0000256" key="7">
    <source>
        <dbReference type="ARBA" id="ARBA00022840"/>
    </source>
</evidence>
<comment type="caution">
    <text evidence="11">The sequence shown here is derived from an EMBL/GenBank/DDBJ whole genome shotgun (WGS) entry which is preliminary data.</text>
</comment>
<dbReference type="GO" id="GO:0006083">
    <property type="term" value="P:acetate metabolic process"/>
    <property type="evidence" value="ECO:0007669"/>
    <property type="project" value="TreeGrafter"/>
</dbReference>
<feature type="binding site" evidence="9">
    <location>
        <position position="379"/>
    </location>
    <ligand>
        <name>Mg(2+)</name>
        <dbReference type="ChEBI" id="CHEBI:18420"/>
    </ligand>
</feature>
<feature type="binding site" evidence="9">
    <location>
        <position position="16"/>
    </location>
    <ligand>
        <name>ATP</name>
        <dbReference type="ChEBI" id="CHEBI:30616"/>
    </ligand>
</feature>
<dbReference type="InterPro" id="IPR043129">
    <property type="entry name" value="ATPase_NBD"/>
</dbReference>
<dbReference type="STRING" id="511.UZ73_14960"/>
<comment type="subunit">
    <text evidence="9">Homodimer.</text>
</comment>
<dbReference type="EC" id="2.7.2.1" evidence="9"/>
<dbReference type="Pfam" id="PF00871">
    <property type="entry name" value="Acetate_kinase"/>
    <property type="match status" value="1"/>
</dbReference>
<keyword evidence="7 9" id="KW-0067">ATP-binding</keyword>
<comment type="similarity">
    <text evidence="1 9 10">Belongs to the acetokinase family.</text>
</comment>
<feature type="binding site" evidence="9">
    <location>
        <position position="9"/>
    </location>
    <ligand>
        <name>Mg(2+)</name>
        <dbReference type="ChEBI" id="CHEBI:18420"/>
    </ligand>
</feature>
<comment type="subcellular location">
    <subcellularLocation>
        <location evidence="9">Cytoplasm</location>
    </subcellularLocation>
</comment>
<keyword evidence="6 9" id="KW-0418">Kinase</keyword>
<evidence type="ECO:0000256" key="1">
    <source>
        <dbReference type="ARBA" id="ARBA00008748"/>
    </source>
</evidence>